<comment type="caution">
    <text evidence="1">The sequence shown here is derived from an EMBL/GenBank/DDBJ whole genome shotgun (WGS) entry which is preliminary data.</text>
</comment>
<dbReference type="AlphaFoldDB" id="A0A2A2ZH17"/>
<reference evidence="1 2" key="1">
    <citation type="submission" date="2017-08" db="EMBL/GenBank/DDBJ databases">
        <title>Phylogenetic analysis of Mycobacterium avium complex whole genomes.</title>
        <authorList>
            <person name="Caverly L.J."/>
            <person name="Spilker T."/>
            <person name="Lipuma J."/>
        </authorList>
    </citation>
    <scope>NUCLEOTIDE SEQUENCE [LARGE SCALE GENOMIC DNA]</scope>
    <source>
        <strain evidence="1 2">FLAC0165</strain>
    </source>
</reference>
<dbReference type="Proteomes" id="UP000217768">
    <property type="component" value="Unassembled WGS sequence"/>
</dbReference>
<sequence length="66" mass="6843">MELPATDAIRPLTFASAFGAAEVLVEVTVEVEVDVEVGLDLFDVPQADRDTAVAPATANTATRASP</sequence>
<protein>
    <submittedName>
        <fullName evidence="1">Uncharacterized protein</fullName>
    </submittedName>
</protein>
<proteinExistence type="predicted"/>
<evidence type="ECO:0000313" key="1">
    <source>
        <dbReference type="EMBL" id="PBA25680.1"/>
    </source>
</evidence>
<accession>A0A2A2ZH17</accession>
<organism evidence="1 2">
    <name type="scientific">Mycobacterium avium</name>
    <dbReference type="NCBI Taxonomy" id="1764"/>
    <lineage>
        <taxon>Bacteria</taxon>
        <taxon>Bacillati</taxon>
        <taxon>Actinomycetota</taxon>
        <taxon>Actinomycetes</taxon>
        <taxon>Mycobacteriales</taxon>
        <taxon>Mycobacteriaceae</taxon>
        <taxon>Mycobacterium</taxon>
        <taxon>Mycobacterium avium complex (MAC)</taxon>
    </lineage>
</organism>
<name>A0A2A2ZH17_MYCAV</name>
<evidence type="ECO:0000313" key="2">
    <source>
        <dbReference type="Proteomes" id="UP000217768"/>
    </source>
</evidence>
<dbReference type="EMBL" id="NSFD01000041">
    <property type="protein sequence ID" value="PBA25680.1"/>
    <property type="molecule type" value="Genomic_DNA"/>
</dbReference>
<gene>
    <name evidence="1" type="ORF">CKJ66_16135</name>
</gene>